<evidence type="ECO:0000256" key="4">
    <source>
        <dbReference type="ARBA" id="ARBA00022692"/>
    </source>
</evidence>
<keyword evidence="10" id="KW-0175">Coiled coil</keyword>
<keyword evidence="8 12" id="KW-0472">Membrane</keyword>
<evidence type="ECO:0000256" key="11">
    <source>
        <dbReference type="SAM" id="MobiDB-lite"/>
    </source>
</evidence>
<feature type="transmembrane region" description="Helical" evidence="12">
    <location>
        <begin position="464"/>
        <end position="485"/>
    </location>
</feature>
<dbReference type="InterPro" id="IPR027815">
    <property type="entry name" value="CSC1/OSCA1-like_cyt"/>
</dbReference>
<feature type="coiled-coil region" evidence="10">
    <location>
        <begin position="324"/>
        <end position="358"/>
    </location>
</feature>
<dbReference type="InterPro" id="IPR032880">
    <property type="entry name" value="CSC1/OSCA1-like_N"/>
</dbReference>
<dbReference type="AlphaFoldDB" id="A0AAV3QDQ6"/>
<keyword evidence="4 12" id="KW-0812">Transmembrane</keyword>
<evidence type="ECO:0000256" key="1">
    <source>
        <dbReference type="ARBA" id="ARBA00004141"/>
    </source>
</evidence>
<dbReference type="EMBL" id="BAABME010004071">
    <property type="protein sequence ID" value="GAA0161076.1"/>
    <property type="molecule type" value="Genomic_DNA"/>
</dbReference>
<feature type="domain" description="CSC1/OSCA1-like N-terminal transmembrane" evidence="14">
    <location>
        <begin position="65"/>
        <end position="223"/>
    </location>
</feature>
<evidence type="ECO:0000256" key="3">
    <source>
        <dbReference type="ARBA" id="ARBA00022448"/>
    </source>
</evidence>
<name>A0AAV3QDQ6_LITER</name>
<evidence type="ECO:0000256" key="8">
    <source>
        <dbReference type="ARBA" id="ARBA00023136"/>
    </source>
</evidence>
<dbReference type="GO" id="GO:0005227">
    <property type="term" value="F:calcium-activated cation channel activity"/>
    <property type="evidence" value="ECO:0007669"/>
    <property type="project" value="InterPro"/>
</dbReference>
<keyword evidence="17" id="KW-1185">Reference proteome</keyword>
<evidence type="ECO:0000259" key="15">
    <source>
        <dbReference type="Pfam" id="PF14703"/>
    </source>
</evidence>
<reference evidence="16 17" key="1">
    <citation type="submission" date="2024-01" db="EMBL/GenBank/DDBJ databases">
        <title>The complete chloroplast genome sequence of Lithospermum erythrorhizon: insights into the phylogenetic relationship among Boraginaceae species and the maternal lineages of purple gromwells.</title>
        <authorList>
            <person name="Okada T."/>
            <person name="Watanabe K."/>
        </authorList>
    </citation>
    <scope>NUCLEOTIDE SEQUENCE [LARGE SCALE GENOMIC DNA]</scope>
</reference>
<evidence type="ECO:0000256" key="9">
    <source>
        <dbReference type="ARBA" id="ARBA00023303"/>
    </source>
</evidence>
<evidence type="ECO:0000256" key="2">
    <source>
        <dbReference type="ARBA" id="ARBA00007779"/>
    </source>
</evidence>
<keyword evidence="5" id="KW-0106">Calcium</keyword>
<feature type="domain" description="CSC1/OSCA1-like cytosolic" evidence="15">
    <location>
        <begin position="244"/>
        <end position="401"/>
    </location>
</feature>
<protein>
    <recommendedName>
        <fullName evidence="18">CSC1-like protein At3g54510</fullName>
    </recommendedName>
</protein>
<dbReference type="InterPro" id="IPR045122">
    <property type="entry name" value="Csc1-like"/>
</dbReference>
<feature type="transmembrane region" description="Helical" evidence="12">
    <location>
        <begin position="665"/>
        <end position="683"/>
    </location>
</feature>
<dbReference type="GO" id="GO:0005886">
    <property type="term" value="C:plasma membrane"/>
    <property type="evidence" value="ECO:0007669"/>
    <property type="project" value="TreeGrafter"/>
</dbReference>
<evidence type="ECO:0000256" key="7">
    <source>
        <dbReference type="ARBA" id="ARBA00023065"/>
    </source>
</evidence>
<feature type="domain" description="CSC1/OSCA1-like 7TM region" evidence="13">
    <location>
        <begin position="414"/>
        <end position="681"/>
    </location>
</feature>
<dbReference type="Pfam" id="PF13967">
    <property type="entry name" value="RSN1_TM"/>
    <property type="match status" value="1"/>
</dbReference>
<dbReference type="Pfam" id="PF14703">
    <property type="entry name" value="PHM7_cyt"/>
    <property type="match status" value="1"/>
</dbReference>
<sequence length="785" mass="90031">MSCNLRQAFSFGHVSSKAATSLSLSLFLSHTSPHQYNCFHFPTSFSWKPINHFILESPQMKLESLVVSASINIGVALFLLSLFSILKKQPHYAPIYYARRLSLNHHIRFHNWFSLRRLLPSWKWISRVRHVTEDYILETGGLDLLVFVRMFKFGLHFFIVCSAVGLIILLPVNRTGNDNPPGDSRSLDTFTISNISEGSDKLWVHFSCLCFISGYGLYLLYKEYDHILSRRIHQLRRLRHRPDQFTVLVREIPFCDEHKTHGCCVNHFFSKYHPYTYQSYQILYDGKDLEHLLKKVKTILSQIGYLKQRATIDNQNNRSSLTTALREDAKLEELEALLQEMRDQIKSERSKKMLEEKELPVAFVTFRSRWGAALAAQSQQHPHPLQWITETPPEPRDVLWRSLAIPSRHLPFHKIAVYVSVFLLTIFFAIPVTAVQGIAKYERLKKWFPAATAMELIPGLRSVITGYVPSVILNGFILIIPYAIIGMEKMAGYISRSRKDIKACNMVFFFLVGNVFFLSLLSGSLLDQIGESFSHPSNIPNRLARAVSAQADFFVTYILTNGLAGFSLEALQPGLLIWDFLKSNTWSRGKKRSPYIYSFPYYRIVPFVSLVMMIGMIYAIVSPLLLPFIVGYLLLGYVVFINQIQDVYITTYETCGQYWPCIHHYILFAIVLMQITMIGLFGLKSKPAASFSTIPLLILTILFNEYCKIRFLPTFKNYSVKEAMKNDELDEKQGLMVSNLENACHAYSPPCLLPIDFSESISEDPNSAETSSTQSSSMRRLMFSV</sequence>
<feature type="transmembrane region" description="Helical" evidence="12">
    <location>
        <begin position="202"/>
        <end position="221"/>
    </location>
</feature>
<feature type="transmembrane region" description="Helical" evidence="12">
    <location>
        <begin position="554"/>
        <end position="581"/>
    </location>
</feature>
<proteinExistence type="inferred from homology"/>
<comment type="caution">
    <text evidence="16">The sequence shown here is derived from an EMBL/GenBank/DDBJ whole genome shotgun (WGS) entry which is preliminary data.</text>
</comment>
<feature type="transmembrane region" description="Helical" evidence="12">
    <location>
        <begin position="65"/>
        <end position="86"/>
    </location>
</feature>
<evidence type="ECO:0000256" key="6">
    <source>
        <dbReference type="ARBA" id="ARBA00022989"/>
    </source>
</evidence>
<feature type="transmembrane region" description="Helical" evidence="12">
    <location>
        <begin position="506"/>
        <end position="526"/>
    </location>
</feature>
<feature type="region of interest" description="Disordered" evidence="11">
    <location>
        <begin position="762"/>
        <end position="785"/>
    </location>
</feature>
<organism evidence="16 17">
    <name type="scientific">Lithospermum erythrorhizon</name>
    <name type="common">Purple gromwell</name>
    <name type="synonym">Lithospermum officinale var. erythrorhizon</name>
    <dbReference type="NCBI Taxonomy" id="34254"/>
    <lineage>
        <taxon>Eukaryota</taxon>
        <taxon>Viridiplantae</taxon>
        <taxon>Streptophyta</taxon>
        <taxon>Embryophyta</taxon>
        <taxon>Tracheophyta</taxon>
        <taxon>Spermatophyta</taxon>
        <taxon>Magnoliopsida</taxon>
        <taxon>eudicotyledons</taxon>
        <taxon>Gunneridae</taxon>
        <taxon>Pentapetalae</taxon>
        <taxon>asterids</taxon>
        <taxon>lamiids</taxon>
        <taxon>Boraginales</taxon>
        <taxon>Boraginaceae</taxon>
        <taxon>Boraginoideae</taxon>
        <taxon>Lithospermeae</taxon>
        <taxon>Lithospermum</taxon>
    </lineage>
</organism>
<accession>A0AAV3QDQ6</accession>
<feature type="transmembrane region" description="Helical" evidence="12">
    <location>
        <begin position="415"/>
        <end position="439"/>
    </location>
</feature>
<dbReference type="Pfam" id="PF02714">
    <property type="entry name" value="RSN1_7TM"/>
    <property type="match status" value="1"/>
</dbReference>
<keyword evidence="3" id="KW-0813">Transport</keyword>
<feature type="transmembrane region" description="Helical" evidence="12">
    <location>
        <begin position="626"/>
        <end position="644"/>
    </location>
</feature>
<keyword evidence="7" id="KW-0406">Ion transport</keyword>
<comment type="similarity">
    <text evidence="2">Belongs to the CSC1 (TC 1.A.17) family.</text>
</comment>
<dbReference type="PANTHER" id="PTHR13018">
    <property type="entry name" value="PROBABLE MEMBRANE PROTEIN DUF221-RELATED"/>
    <property type="match status" value="1"/>
</dbReference>
<evidence type="ECO:0000259" key="13">
    <source>
        <dbReference type="Pfam" id="PF02714"/>
    </source>
</evidence>
<feature type="transmembrane region" description="Helical" evidence="12">
    <location>
        <begin position="689"/>
        <end position="707"/>
    </location>
</feature>
<evidence type="ECO:0000313" key="17">
    <source>
        <dbReference type="Proteomes" id="UP001454036"/>
    </source>
</evidence>
<keyword evidence="6 12" id="KW-1133">Transmembrane helix</keyword>
<evidence type="ECO:0000256" key="12">
    <source>
        <dbReference type="SAM" id="Phobius"/>
    </source>
</evidence>
<feature type="transmembrane region" description="Helical" evidence="12">
    <location>
        <begin position="153"/>
        <end position="172"/>
    </location>
</feature>
<feature type="transmembrane region" description="Helical" evidence="12">
    <location>
        <begin position="601"/>
        <end position="620"/>
    </location>
</feature>
<evidence type="ECO:0008006" key="18">
    <source>
        <dbReference type="Google" id="ProtNLM"/>
    </source>
</evidence>
<dbReference type="PANTHER" id="PTHR13018:SF141">
    <property type="entry name" value="OS01G0950900 PROTEIN"/>
    <property type="match status" value="1"/>
</dbReference>
<dbReference type="Proteomes" id="UP001454036">
    <property type="component" value="Unassembled WGS sequence"/>
</dbReference>
<evidence type="ECO:0000313" key="16">
    <source>
        <dbReference type="EMBL" id="GAA0161076.1"/>
    </source>
</evidence>
<evidence type="ECO:0000259" key="14">
    <source>
        <dbReference type="Pfam" id="PF13967"/>
    </source>
</evidence>
<evidence type="ECO:0000256" key="10">
    <source>
        <dbReference type="SAM" id="Coils"/>
    </source>
</evidence>
<feature type="compositionally biased region" description="Low complexity" evidence="11">
    <location>
        <begin position="767"/>
        <end position="777"/>
    </location>
</feature>
<comment type="subcellular location">
    <subcellularLocation>
        <location evidence="1">Membrane</location>
        <topology evidence="1">Multi-pass membrane protein</topology>
    </subcellularLocation>
</comment>
<evidence type="ECO:0000256" key="5">
    <source>
        <dbReference type="ARBA" id="ARBA00022837"/>
    </source>
</evidence>
<dbReference type="InterPro" id="IPR003864">
    <property type="entry name" value="CSC1/OSCA1-like_7TM"/>
</dbReference>
<gene>
    <name evidence="16" type="ORF">LIER_17479</name>
</gene>
<keyword evidence="9" id="KW-0407">Ion channel</keyword>